<comment type="similarity">
    <text evidence="2">Belongs to the YkuD family.</text>
</comment>
<evidence type="ECO:0000256" key="7">
    <source>
        <dbReference type="ARBA" id="ARBA00022984"/>
    </source>
</evidence>
<evidence type="ECO:0000313" key="14">
    <source>
        <dbReference type="Proteomes" id="UP000005096"/>
    </source>
</evidence>
<dbReference type="GO" id="GO:0008360">
    <property type="term" value="P:regulation of cell shape"/>
    <property type="evidence" value="ECO:0007669"/>
    <property type="project" value="UniProtKB-UniRule"/>
</dbReference>
<keyword evidence="8 9" id="KW-0961">Cell wall biogenesis/degradation</keyword>
<dbReference type="GO" id="GO:0018104">
    <property type="term" value="P:peptidoglycan-protein cross-linking"/>
    <property type="evidence" value="ECO:0007669"/>
    <property type="project" value="TreeGrafter"/>
</dbReference>
<dbReference type="EMBL" id="CM001022">
    <property type="protein sequence ID" value="EFQ23398.1"/>
    <property type="molecule type" value="Genomic_DNA"/>
</dbReference>
<dbReference type="eggNOG" id="COG1376">
    <property type="taxonomic scope" value="Bacteria"/>
</dbReference>
<dbReference type="PANTHER" id="PTHR30582">
    <property type="entry name" value="L,D-TRANSPEPTIDASE"/>
    <property type="match status" value="1"/>
</dbReference>
<keyword evidence="3" id="KW-0328">Glycosyltransferase</keyword>
<dbReference type="UniPathway" id="UPA00219"/>
<sequence>MSLSRFALLLLVLGVLLPLGTAQAAPFVPGPEEYWIKVDKSRLRLYLFQGKDTLVKSYPVAVGRGVGDVKKDRLDLITPEGVFKVRRVLQDASQLVYDPAWFDEPGEPQKGVYGSKLISFYNPWQIAIHGTNSPRSVGRRATHGCIRMKNRDINTLVAYVKPGMKIWIVGKDGKAPPGGKTAPPGTPNLEPGVERDTL</sequence>
<evidence type="ECO:0000256" key="4">
    <source>
        <dbReference type="ARBA" id="ARBA00022679"/>
    </source>
</evidence>
<evidence type="ECO:0000256" key="1">
    <source>
        <dbReference type="ARBA" id="ARBA00004752"/>
    </source>
</evidence>
<feature type="chain" id="PRO_5003167436" evidence="11">
    <location>
        <begin position="25"/>
        <end position="198"/>
    </location>
</feature>
<dbReference type="STRING" id="584708.Apau_0971"/>
<feature type="region of interest" description="Disordered" evidence="10">
    <location>
        <begin position="171"/>
        <end position="198"/>
    </location>
</feature>
<evidence type="ECO:0000256" key="6">
    <source>
        <dbReference type="ARBA" id="ARBA00022960"/>
    </source>
</evidence>
<dbReference type="GO" id="GO:0016757">
    <property type="term" value="F:glycosyltransferase activity"/>
    <property type="evidence" value="ECO:0007669"/>
    <property type="project" value="UniProtKB-KW"/>
</dbReference>
<evidence type="ECO:0000256" key="11">
    <source>
        <dbReference type="SAM" id="SignalP"/>
    </source>
</evidence>
<evidence type="ECO:0000313" key="13">
    <source>
        <dbReference type="EMBL" id="EFQ23398.1"/>
    </source>
</evidence>
<evidence type="ECO:0000256" key="5">
    <source>
        <dbReference type="ARBA" id="ARBA00022801"/>
    </source>
</evidence>
<dbReference type="HOGENOM" id="CLU_042399_5_0_0"/>
<dbReference type="GO" id="GO:0071972">
    <property type="term" value="F:peptidoglycan L,D-transpeptidase activity"/>
    <property type="evidence" value="ECO:0007669"/>
    <property type="project" value="TreeGrafter"/>
</dbReference>
<dbReference type="Gene3D" id="2.40.440.10">
    <property type="entry name" value="L,D-transpeptidase catalytic domain-like"/>
    <property type="match status" value="1"/>
</dbReference>
<keyword evidence="4" id="KW-0808">Transferase</keyword>
<comment type="pathway">
    <text evidence="1 9">Cell wall biogenesis; peptidoglycan biosynthesis.</text>
</comment>
<evidence type="ECO:0000256" key="8">
    <source>
        <dbReference type="ARBA" id="ARBA00023316"/>
    </source>
</evidence>
<evidence type="ECO:0000256" key="9">
    <source>
        <dbReference type="PROSITE-ProRule" id="PRU01373"/>
    </source>
</evidence>
<keyword evidence="11" id="KW-0732">Signal</keyword>
<evidence type="ECO:0000259" key="12">
    <source>
        <dbReference type="PROSITE" id="PS52029"/>
    </source>
</evidence>
<dbReference type="CDD" id="cd16913">
    <property type="entry name" value="YkuD_like"/>
    <property type="match status" value="1"/>
</dbReference>
<evidence type="ECO:0000256" key="2">
    <source>
        <dbReference type="ARBA" id="ARBA00005992"/>
    </source>
</evidence>
<reference evidence="13 14" key="1">
    <citation type="journal article" date="2010" name="Stand. Genomic Sci.">
        <title>Non-contiguous finished genome sequence of Aminomonas paucivorans type strain (GLU-3).</title>
        <authorList>
            <person name="Pitluck S."/>
            <person name="Yasawong M."/>
            <person name="Held B."/>
            <person name="Lapidus A."/>
            <person name="Nolan M."/>
            <person name="Copeland A."/>
            <person name="Lucas S."/>
            <person name="Del Rio T.G."/>
            <person name="Tice H."/>
            <person name="Cheng J.F."/>
            <person name="Chertkov O."/>
            <person name="Goodwin L."/>
            <person name="Tapia R."/>
            <person name="Han C."/>
            <person name="Liolios K."/>
            <person name="Ivanova N."/>
            <person name="Mavromatis K."/>
            <person name="Ovchinnikova G."/>
            <person name="Pati A."/>
            <person name="Chen A."/>
            <person name="Palaniappan K."/>
            <person name="Land M."/>
            <person name="Hauser L."/>
            <person name="Chang Y.J."/>
            <person name="Jeffries C.D."/>
            <person name="Pukall R."/>
            <person name="Spring S."/>
            <person name="Rohde M."/>
            <person name="Sikorski J."/>
            <person name="Goker M."/>
            <person name="Woyke T."/>
            <person name="Bristow J."/>
            <person name="Eisen J.A."/>
            <person name="Markowitz V."/>
            <person name="Hugenholtz P."/>
            <person name="Kyrpides N.C."/>
            <person name="Klenk H.P."/>
        </authorList>
    </citation>
    <scope>NUCLEOTIDE SEQUENCE [LARGE SCALE GENOMIC DNA]</scope>
    <source>
        <strain evidence="13 14">DSM 12260</strain>
    </source>
</reference>
<proteinExistence type="inferred from homology"/>
<accession>E3CWU8</accession>
<feature type="active site" description="Nucleophile" evidence="9">
    <location>
        <position position="145"/>
    </location>
</feature>
<dbReference type="InterPro" id="IPR038063">
    <property type="entry name" value="Transpep_catalytic_dom"/>
</dbReference>
<dbReference type="PROSITE" id="PS52029">
    <property type="entry name" value="LD_TPASE"/>
    <property type="match status" value="1"/>
</dbReference>
<feature type="domain" description="L,D-TPase catalytic" evidence="12">
    <location>
        <begin position="34"/>
        <end position="169"/>
    </location>
</feature>
<dbReference type="Proteomes" id="UP000005096">
    <property type="component" value="Chromosome"/>
</dbReference>
<keyword evidence="5" id="KW-0378">Hydrolase</keyword>
<dbReference type="Pfam" id="PF03734">
    <property type="entry name" value="YkuD"/>
    <property type="match status" value="1"/>
</dbReference>
<dbReference type="InterPro" id="IPR005490">
    <property type="entry name" value="LD_TPept_cat_dom"/>
</dbReference>
<dbReference type="GO" id="GO:0005576">
    <property type="term" value="C:extracellular region"/>
    <property type="evidence" value="ECO:0007669"/>
    <property type="project" value="TreeGrafter"/>
</dbReference>
<dbReference type="PaxDb" id="584708-Apau_0971"/>
<dbReference type="OrthoDB" id="9787225at2"/>
<dbReference type="RefSeq" id="WP_006300579.1">
    <property type="nucleotide sequence ID" value="NZ_CM001022.1"/>
</dbReference>
<protein>
    <submittedName>
        <fullName evidence="13">ErfK/YbiS/YcfS/YnhG family protein</fullName>
    </submittedName>
</protein>
<keyword evidence="14" id="KW-1185">Reference proteome</keyword>
<gene>
    <name evidence="13" type="ORF">Apau_0971</name>
</gene>
<evidence type="ECO:0000256" key="3">
    <source>
        <dbReference type="ARBA" id="ARBA00022676"/>
    </source>
</evidence>
<evidence type="ECO:0000256" key="10">
    <source>
        <dbReference type="SAM" id="MobiDB-lite"/>
    </source>
</evidence>
<dbReference type="GO" id="GO:0071555">
    <property type="term" value="P:cell wall organization"/>
    <property type="evidence" value="ECO:0007669"/>
    <property type="project" value="UniProtKB-UniRule"/>
</dbReference>
<name>E3CWU8_9BACT</name>
<dbReference type="PANTHER" id="PTHR30582:SF24">
    <property type="entry name" value="L,D-TRANSPEPTIDASE ERFK_SRFK-RELATED"/>
    <property type="match status" value="1"/>
</dbReference>
<dbReference type="SUPFAM" id="SSF141523">
    <property type="entry name" value="L,D-transpeptidase catalytic domain-like"/>
    <property type="match status" value="1"/>
</dbReference>
<organism evidence="13 14">
    <name type="scientific">Aminomonas paucivorans DSM 12260</name>
    <dbReference type="NCBI Taxonomy" id="584708"/>
    <lineage>
        <taxon>Bacteria</taxon>
        <taxon>Thermotogati</taxon>
        <taxon>Synergistota</taxon>
        <taxon>Synergistia</taxon>
        <taxon>Synergistales</taxon>
        <taxon>Synergistaceae</taxon>
        <taxon>Aminomonas</taxon>
    </lineage>
</organism>
<feature type="signal peptide" evidence="11">
    <location>
        <begin position="1"/>
        <end position="24"/>
    </location>
</feature>
<keyword evidence="7 9" id="KW-0573">Peptidoglycan synthesis</keyword>
<dbReference type="AlphaFoldDB" id="E3CWU8"/>
<feature type="active site" description="Proton donor/acceptor" evidence="9">
    <location>
        <position position="129"/>
    </location>
</feature>
<keyword evidence="6 9" id="KW-0133">Cell shape</keyword>
<dbReference type="InterPro" id="IPR050979">
    <property type="entry name" value="LD-transpeptidase"/>
</dbReference>